<keyword evidence="13" id="KW-0805">Transcription regulation</keyword>
<proteinExistence type="inferred from homology"/>
<evidence type="ECO:0000256" key="5">
    <source>
        <dbReference type="ARBA" id="ARBA00022499"/>
    </source>
</evidence>
<feature type="region of interest" description="Disordered" evidence="24">
    <location>
        <begin position="832"/>
        <end position="857"/>
    </location>
</feature>
<dbReference type="InterPro" id="IPR036236">
    <property type="entry name" value="Znf_C2H2_sf"/>
</dbReference>
<keyword evidence="14 23" id="KW-0238">DNA-binding</keyword>
<evidence type="ECO:0000256" key="12">
    <source>
        <dbReference type="ARBA" id="ARBA00022990"/>
    </source>
</evidence>
<dbReference type="FunFam" id="1.10.10.60:FF:000105">
    <property type="entry name" value="Zinc finger E-box binding homeobox 2"/>
    <property type="match status" value="1"/>
</dbReference>
<comment type="similarity">
    <text evidence="3">Belongs to the delta-EF1/ZFH-1 C2H2-type zinc-finger family.</text>
</comment>
<dbReference type="PROSITE" id="PS50157">
    <property type="entry name" value="ZINC_FINGER_C2H2_2"/>
    <property type="match status" value="3"/>
</dbReference>
<dbReference type="GO" id="GO:0008270">
    <property type="term" value="F:zinc ion binding"/>
    <property type="evidence" value="ECO:0007669"/>
    <property type="project" value="UniProtKB-KW"/>
</dbReference>
<evidence type="ECO:0000313" key="28">
    <source>
        <dbReference type="Proteomes" id="UP000694406"/>
    </source>
</evidence>
<protein>
    <recommendedName>
        <fullName evidence="19">Zinc finger E-box-binding homeobox 2</fullName>
    </recommendedName>
    <alternativeName>
        <fullName evidence="20">Smad-interacting protein 1</fullName>
    </alternativeName>
    <alternativeName>
        <fullName evidence="21">Zinc finger homeobox protein 1b</fullName>
    </alternativeName>
</protein>
<evidence type="ECO:0000256" key="7">
    <source>
        <dbReference type="ARBA" id="ARBA00022723"/>
    </source>
</evidence>
<dbReference type="GO" id="GO:0000978">
    <property type="term" value="F:RNA polymerase II cis-regulatory region sequence-specific DNA binding"/>
    <property type="evidence" value="ECO:0007669"/>
    <property type="project" value="TreeGrafter"/>
</dbReference>
<dbReference type="GO" id="GO:0005654">
    <property type="term" value="C:nucleoplasm"/>
    <property type="evidence" value="ECO:0007669"/>
    <property type="project" value="UniProtKB-ARBA"/>
</dbReference>
<dbReference type="FunFam" id="3.30.160.60:FF:000013">
    <property type="entry name" value="Putative zinc finger E-box-binding homeobox 2"/>
    <property type="match status" value="1"/>
</dbReference>
<comment type="function">
    <text evidence="18">Transcriptional inhibitor that binds to DNA sequence 5'-CACCT-3' in different promoters. Represses transcription of E-cadherin. Represses expression of MEOX2.</text>
</comment>
<evidence type="ECO:0000256" key="3">
    <source>
        <dbReference type="ARBA" id="ARBA00009867"/>
    </source>
</evidence>
<evidence type="ECO:0000256" key="22">
    <source>
        <dbReference type="PROSITE-ProRule" id="PRU00042"/>
    </source>
</evidence>
<evidence type="ECO:0000256" key="11">
    <source>
        <dbReference type="ARBA" id="ARBA00022843"/>
    </source>
</evidence>
<feature type="domain" description="C2H2-type" evidence="26">
    <location>
        <begin position="239"/>
        <end position="261"/>
    </location>
</feature>
<reference evidence="27" key="1">
    <citation type="submission" date="2025-08" db="UniProtKB">
        <authorList>
            <consortium name="Ensembl"/>
        </authorList>
    </citation>
    <scope>IDENTIFICATION</scope>
</reference>
<dbReference type="PANTHER" id="PTHR24391">
    <property type="entry name" value="HISTONE H4 TRANSCRIPTION FACTOR-RELATED"/>
    <property type="match status" value="1"/>
</dbReference>
<feature type="domain" description="Homeobox" evidence="25">
    <location>
        <begin position="651"/>
        <end position="700"/>
    </location>
</feature>
<dbReference type="InterPro" id="IPR009057">
    <property type="entry name" value="Homeodomain-like_sf"/>
</dbReference>
<dbReference type="Gene3D" id="3.30.160.60">
    <property type="entry name" value="Classic Zinc Finger"/>
    <property type="match status" value="3"/>
</dbReference>
<keyword evidence="7" id="KW-0479">Metal-binding</keyword>
<organism evidence="27 28">
    <name type="scientific">Laticauda laticaudata</name>
    <name type="common">Blue-ringed sea krait</name>
    <name type="synonym">Blue-lipped sea krait</name>
    <dbReference type="NCBI Taxonomy" id="8630"/>
    <lineage>
        <taxon>Eukaryota</taxon>
        <taxon>Metazoa</taxon>
        <taxon>Chordata</taxon>
        <taxon>Craniata</taxon>
        <taxon>Vertebrata</taxon>
        <taxon>Euteleostomi</taxon>
        <taxon>Lepidosauria</taxon>
        <taxon>Squamata</taxon>
        <taxon>Bifurcata</taxon>
        <taxon>Unidentata</taxon>
        <taxon>Episquamata</taxon>
        <taxon>Toxicofera</taxon>
        <taxon>Serpentes</taxon>
        <taxon>Colubroidea</taxon>
        <taxon>Elapidae</taxon>
        <taxon>Laticaudinae</taxon>
        <taxon>Laticauda</taxon>
    </lineage>
</organism>
<dbReference type="Pfam" id="PF00096">
    <property type="entry name" value="zf-C2H2"/>
    <property type="match status" value="2"/>
</dbReference>
<dbReference type="GO" id="GO:0005694">
    <property type="term" value="C:chromosome"/>
    <property type="evidence" value="ECO:0007669"/>
    <property type="project" value="UniProtKB-SubCell"/>
</dbReference>
<dbReference type="GO" id="GO:0030177">
    <property type="term" value="P:positive regulation of Wnt signaling pathway"/>
    <property type="evidence" value="ECO:0007669"/>
    <property type="project" value="UniProtKB-ARBA"/>
</dbReference>
<evidence type="ECO:0000259" key="25">
    <source>
        <dbReference type="PROSITE" id="PS50071"/>
    </source>
</evidence>
<keyword evidence="15 23" id="KW-0371">Homeobox</keyword>
<dbReference type="SMART" id="SM00389">
    <property type="entry name" value="HOX"/>
    <property type="match status" value="1"/>
</dbReference>
<evidence type="ECO:0000256" key="20">
    <source>
        <dbReference type="ARBA" id="ARBA00080819"/>
    </source>
</evidence>
<dbReference type="SMART" id="SM00355">
    <property type="entry name" value="ZnF_C2H2"/>
    <property type="match status" value="5"/>
</dbReference>
<keyword evidence="4" id="KW-0158">Chromosome</keyword>
<dbReference type="InterPro" id="IPR008598">
    <property type="entry name" value="Di19_Zn-bd"/>
</dbReference>
<keyword evidence="10" id="KW-0862">Zinc</keyword>
<feature type="domain" description="C2H2-type" evidence="26">
    <location>
        <begin position="280"/>
        <end position="307"/>
    </location>
</feature>
<accession>A0A8C5WPA1</accession>
<evidence type="ECO:0000259" key="26">
    <source>
        <dbReference type="PROSITE" id="PS50157"/>
    </source>
</evidence>
<evidence type="ECO:0000313" key="27">
    <source>
        <dbReference type="Ensembl" id="ENSLLTP00000002986.1"/>
    </source>
</evidence>
<evidence type="ECO:0000256" key="17">
    <source>
        <dbReference type="ARBA" id="ARBA00023242"/>
    </source>
</evidence>
<evidence type="ECO:0000256" key="16">
    <source>
        <dbReference type="ARBA" id="ARBA00023163"/>
    </source>
</evidence>
<keyword evidence="6" id="KW-0597">Phosphoprotein</keyword>
<evidence type="ECO:0000256" key="10">
    <source>
        <dbReference type="ARBA" id="ARBA00022833"/>
    </source>
</evidence>
<feature type="DNA-binding region" description="Homeobox" evidence="23">
    <location>
        <begin position="653"/>
        <end position="701"/>
    </location>
</feature>
<evidence type="ECO:0000256" key="19">
    <source>
        <dbReference type="ARBA" id="ARBA00067197"/>
    </source>
</evidence>
<keyword evidence="28" id="KW-1185">Reference proteome</keyword>
<evidence type="ECO:0000256" key="14">
    <source>
        <dbReference type="ARBA" id="ARBA00023125"/>
    </source>
</evidence>
<feature type="domain" description="C2H2-type" evidence="26">
    <location>
        <begin position="209"/>
        <end position="237"/>
    </location>
</feature>
<dbReference type="AlphaFoldDB" id="A0A8C5WPA1"/>
<evidence type="ECO:0000256" key="23">
    <source>
        <dbReference type="PROSITE-ProRule" id="PRU00108"/>
    </source>
</evidence>
<evidence type="ECO:0000256" key="13">
    <source>
        <dbReference type="ARBA" id="ARBA00023015"/>
    </source>
</evidence>
<dbReference type="FunFam" id="3.30.160.60:FF:000082">
    <property type="entry name" value="Putative zinc finger E-box-binding homeobox 2"/>
    <property type="match status" value="1"/>
</dbReference>
<feature type="region of interest" description="Disordered" evidence="24">
    <location>
        <begin position="754"/>
        <end position="810"/>
    </location>
</feature>
<evidence type="ECO:0000256" key="8">
    <source>
        <dbReference type="ARBA" id="ARBA00022737"/>
    </source>
</evidence>
<evidence type="ECO:0000256" key="9">
    <source>
        <dbReference type="ARBA" id="ARBA00022771"/>
    </source>
</evidence>
<evidence type="ECO:0000256" key="21">
    <source>
        <dbReference type="ARBA" id="ARBA00082894"/>
    </source>
</evidence>
<feature type="region of interest" description="Disordered" evidence="24">
    <location>
        <begin position="52"/>
        <end position="95"/>
    </location>
</feature>
<dbReference type="Gene3D" id="1.10.10.60">
    <property type="entry name" value="Homeodomain-like"/>
    <property type="match status" value="1"/>
</dbReference>
<evidence type="ECO:0000256" key="1">
    <source>
        <dbReference type="ARBA" id="ARBA00004123"/>
    </source>
</evidence>
<keyword evidence="5" id="KW-1017">Isopeptide bond</keyword>
<dbReference type="Proteomes" id="UP000694406">
    <property type="component" value="Unplaced"/>
</dbReference>
<dbReference type="PROSITE" id="PS00028">
    <property type="entry name" value="ZINC_FINGER_C2H2_1"/>
    <property type="match status" value="3"/>
</dbReference>
<evidence type="ECO:0000256" key="6">
    <source>
        <dbReference type="ARBA" id="ARBA00022553"/>
    </source>
</evidence>
<dbReference type="GO" id="GO:0000981">
    <property type="term" value="F:DNA-binding transcription factor activity, RNA polymerase II-specific"/>
    <property type="evidence" value="ECO:0007669"/>
    <property type="project" value="TreeGrafter"/>
</dbReference>
<keyword evidence="17 23" id="KW-0539">Nucleus</keyword>
<dbReference type="InterPro" id="IPR051574">
    <property type="entry name" value="ZnF_E-box_Homeobox"/>
</dbReference>
<dbReference type="PANTHER" id="PTHR24391:SF11">
    <property type="entry name" value="ZINC FINGER E-BOX-BINDING HOMEOBOX 2"/>
    <property type="match status" value="1"/>
</dbReference>
<keyword evidence="16" id="KW-0804">Transcription</keyword>
<dbReference type="InterPro" id="IPR001356">
    <property type="entry name" value="HD"/>
</dbReference>
<keyword evidence="11" id="KW-0832">Ubl conjugation</keyword>
<sequence>MIFFSNLGRNVKISHAISALSTVLNYENVLETGSETDEEDKLHIAEDDGIIGTLDQEPSPANVPNHESSPHVSQALLPREEEEDEMRESGVDHAWHNHEILQASVDGSEEMKEEYDTMGPEAAIQTTGNNGTVKNANCTSDFEEYFAKRKLEEGDGHSVSIAEYLQRSDTAIIYPEAPEELSRLGTPEANGQEENDLPPGTPDAFAQLLTCPYCDRGYKRLTSLKEHIKYRHEKNEENFPCPLCNYTFAYRTQLERHMVTHKPGTDQHQMLTQGAGNRKFKCTECGKAFKYKHHLKEHLRIHSGEKPYECPNCKKRFSHSGSYSSHISSKKCIGLISVNGRMRNNIKTGSSPNSVSSSPTNSAITQLRNKLENGKPLSMSEQSGLLKIKTEPLDFNEYKVLMTTHGFAGANPFMNGRLGATSPIGVHASTQSPMQHLGVGMEAQLLGFPAMGSNLSEVQKVLQIVDNTVSRQKMDCSPEEISKLKGYHMKDPCSQPEEQGITSPGIPPVGLPVVSHNGATKSIIDYTLEKVNEAKACLQSLTTDSRRQLNNIKKEKLRTLIDLVTEDKMIENHNIPTPFSCQFCKESFPGPIPLHQHERYLCKMNEEIKAVLQPHENMAPSKPGMFVDKQALLLSSVLSEKGMPSPINPYKDHMSVLKAYFAMNMEPTSDELLKISIAVGLPQEFVKEWFEQRKVYQHTTSRSPPLERSNAKVVLAATNNTPMKDSLSARSPLKPMDSITSPSIAELHNSVTNCDTPLRLTKPTHFTNIKPVEKLDHSRSNTPSPLNLSSTSSKNSHSSSYTPNSFSSEELQAEPLDLSLPKLMKEPKNIIATKNKTKSNSVNVDHNNVSSSSETSDEPLNLTFIKKEFSNSNSFDKSTNPVFAMNPFSAKPLYTTLPPQSAFPPATFMPPVQTSIPGLRPYPGIDQMSFLPHMAYTYPTGAATFADMQQRRKYQRKQGFQVRL</sequence>
<dbReference type="Ensembl" id="ENSLLTT00000003109.1">
    <property type="protein sequence ID" value="ENSLLTP00000002986.1"/>
    <property type="gene ID" value="ENSLLTG00000002281.1"/>
</dbReference>
<evidence type="ECO:0000256" key="4">
    <source>
        <dbReference type="ARBA" id="ARBA00022454"/>
    </source>
</evidence>
<dbReference type="InterPro" id="IPR013087">
    <property type="entry name" value="Znf_C2H2_type"/>
</dbReference>
<name>A0A8C5WPA1_LATLA</name>
<dbReference type="SUPFAM" id="SSF57667">
    <property type="entry name" value="beta-beta-alpha zinc fingers"/>
    <property type="match status" value="2"/>
</dbReference>
<dbReference type="GO" id="GO:0045944">
    <property type="term" value="P:positive regulation of transcription by RNA polymerase II"/>
    <property type="evidence" value="ECO:0007669"/>
    <property type="project" value="UniProtKB-ARBA"/>
</dbReference>
<evidence type="ECO:0000256" key="2">
    <source>
        <dbReference type="ARBA" id="ARBA00004286"/>
    </source>
</evidence>
<comment type="subcellular location">
    <subcellularLocation>
        <location evidence="2">Chromosome</location>
    </subcellularLocation>
    <subcellularLocation>
        <location evidence="1 23">Nucleus</location>
    </subcellularLocation>
</comment>
<dbReference type="GO" id="GO:0048023">
    <property type="term" value="P:positive regulation of melanin biosynthetic process"/>
    <property type="evidence" value="ECO:0007669"/>
    <property type="project" value="UniProtKB-ARBA"/>
</dbReference>
<dbReference type="PROSITE" id="PS50071">
    <property type="entry name" value="HOMEOBOX_2"/>
    <property type="match status" value="1"/>
</dbReference>
<dbReference type="GeneTree" id="ENSGT00950000183208"/>
<reference evidence="27" key="2">
    <citation type="submission" date="2025-09" db="UniProtKB">
        <authorList>
            <consortium name="Ensembl"/>
        </authorList>
    </citation>
    <scope>IDENTIFICATION</scope>
</reference>
<feature type="compositionally biased region" description="Low complexity" evidence="24">
    <location>
        <begin position="839"/>
        <end position="853"/>
    </location>
</feature>
<keyword evidence="8" id="KW-0677">Repeat</keyword>
<evidence type="ECO:0000256" key="15">
    <source>
        <dbReference type="ARBA" id="ARBA00023155"/>
    </source>
</evidence>
<feature type="compositionally biased region" description="Low complexity" evidence="24">
    <location>
        <begin position="780"/>
        <end position="808"/>
    </location>
</feature>
<dbReference type="FunFam" id="3.30.160.60:FF:000117">
    <property type="entry name" value="Zinc finger E-box-binding homeobox 2 isoform 1"/>
    <property type="match status" value="1"/>
</dbReference>
<dbReference type="SUPFAM" id="SSF46689">
    <property type="entry name" value="Homeodomain-like"/>
    <property type="match status" value="1"/>
</dbReference>
<evidence type="ECO:0000256" key="24">
    <source>
        <dbReference type="SAM" id="MobiDB-lite"/>
    </source>
</evidence>
<keyword evidence="9 22" id="KW-0863">Zinc-finger</keyword>
<keyword evidence="12" id="KW-0007">Acetylation</keyword>
<evidence type="ECO:0000256" key="18">
    <source>
        <dbReference type="ARBA" id="ARBA00058733"/>
    </source>
</evidence>
<dbReference type="GO" id="GO:0000122">
    <property type="term" value="P:negative regulation of transcription by RNA polymerase II"/>
    <property type="evidence" value="ECO:0007669"/>
    <property type="project" value="UniProtKB-ARBA"/>
</dbReference>
<dbReference type="Pfam" id="PF05605">
    <property type="entry name" value="zf-Di19"/>
    <property type="match status" value="1"/>
</dbReference>